<dbReference type="SUPFAM" id="SSF53335">
    <property type="entry name" value="S-adenosyl-L-methionine-dependent methyltransferases"/>
    <property type="match status" value="1"/>
</dbReference>
<sequence>HRAFGLGAAPWLVWDLIGEPRAIFAWEVAAIQVADYHIPGIRHRGDIIEDTREDIAAEIRHIDAQAECLILFTAAPPCQDFSRVGDRDGHAGNRHTRPVHGGALDLLHRCWDRLRLDSPRAAPDSFDLDGLKFSDAVASGRIRLPCSTTPAADERGRPPPRSMRGKVTTDVQQRWLTPWHYQRDAMLADDQGKLVVLTPGAKEAAPQAKKLHGADGERRTGTQDPPPAPRELLRRLGYPDLKALTEDMPTGSNGKYQNQNPVPIADLIATNAEYVRRKDEDLDESAADGFQELFAALGFLTKKSKVFAQIIAFAAFARMMPPIVVAFIDNTAGQAALTKGYGKDAAVNGMISAFWTLAARRDWFVEFERVPSKANVADAVSRDDFSRARREGWTRVNSRDAEVMEILAKAVADIEFANTTAADEMIMTASLTKLD</sequence>
<feature type="region of interest" description="Disordered" evidence="1">
    <location>
        <begin position="146"/>
        <end position="170"/>
    </location>
</feature>
<name>A0A813A7B7_9DINO</name>
<keyword evidence="3" id="KW-1185">Reference proteome</keyword>
<dbReference type="OrthoDB" id="10599916at2759"/>
<feature type="non-terminal residue" evidence="2">
    <location>
        <position position="435"/>
    </location>
</feature>
<dbReference type="Proteomes" id="UP000601435">
    <property type="component" value="Unassembled WGS sequence"/>
</dbReference>
<evidence type="ECO:0000313" key="2">
    <source>
        <dbReference type="EMBL" id="CAE7856788.1"/>
    </source>
</evidence>
<feature type="compositionally biased region" description="Basic and acidic residues" evidence="1">
    <location>
        <begin position="212"/>
        <end position="221"/>
    </location>
</feature>
<evidence type="ECO:0000313" key="3">
    <source>
        <dbReference type="Proteomes" id="UP000601435"/>
    </source>
</evidence>
<dbReference type="AlphaFoldDB" id="A0A813A7B7"/>
<gene>
    <name evidence="2" type="ORF">SNEC2469_LOCUS26945</name>
</gene>
<dbReference type="Gene3D" id="3.40.50.150">
    <property type="entry name" value="Vaccinia Virus protein VP39"/>
    <property type="match status" value="1"/>
</dbReference>
<dbReference type="EMBL" id="CAJNJA010055891">
    <property type="protein sequence ID" value="CAE7856788.1"/>
    <property type="molecule type" value="Genomic_DNA"/>
</dbReference>
<organism evidence="2 3">
    <name type="scientific">Symbiodinium necroappetens</name>
    <dbReference type="NCBI Taxonomy" id="1628268"/>
    <lineage>
        <taxon>Eukaryota</taxon>
        <taxon>Sar</taxon>
        <taxon>Alveolata</taxon>
        <taxon>Dinophyceae</taxon>
        <taxon>Suessiales</taxon>
        <taxon>Symbiodiniaceae</taxon>
        <taxon>Symbiodinium</taxon>
    </lineage>
</organism>
<proteinExistence type="predicted"/>
<accession>A0A813A7B7</accession>
<evidence type="ECO:0000256" key="1">
    <source>
        <dbReference type="SAM" id="MobiDB-lite"/>
    </source>
</evidence>
<protein>
    <submittedName>
        <fullName evidence="2">Uncharacterized protein</fullName>
    </submittedName>
</protein>
<reference evidence="2" key="1">
    <citation type="submission" date="2021-02" db="EMBL/GenBank/DDBJ databases">
        <authorList>
            <person name="Dougan E. K."/>
            <person name="Rhodes N."/>
            <person name="Thang M."/>
            <person name="Chan C."/>
        </authorList>
    </citation>
    <scope>NUCLEOTIDE SEQUENCE</scope>
</reference>
<feature type="region of interest" description="Disordered" evidence="1">
    <location>
        <begin position="202"/>
        <end position="232"/>
    </location>
</feature>
<dbReference type="InterPro" id="IPR029063">
    <property type="entry name" value="SAM-dependent_MTases_sf"/>
</dbReference>
<comment type="caution">
    <text evidence="2">The sequence shown here is derived from an EMBL/GenBank/DDBJ whole genome shotgun (WGS) entry which is preliminary data.</text>
</comment>